<dbReference type="AlphaFoldDB" id="A0A1H4I5M6"/>
<evidence type="ECO:0000313" key="4">
    <source>
        <dbReference type="Proteomes" id="UP000183561"/>
    </source>
</evidence>
<dbReference type="RefSeq" id="WP_072951468.1">
    <property type="nucleotide sequence ID" value="NZ_FNSV01000001.1"/>
</dbReference>
<evidence type="ECO:0000256" key="1">
    <source>
        <dbReference type="SAM" id="MobiDB-lite"/>
    </source>
</evidence>
<evidence type="ECO:0000313" key="3">
    <source>
        <dbReference type="EMBL" id="SEB29243.1"/>
    </source>
</evidence>
<accession>A0A1H4I5M6</accession>
<feature type="region of interest" description="Disordered" evidence="1">
    <location>
        <begin position="97"/>
        <end position="123"/>
    </location>
</feature>
<feature type="transmembrane region" description="Helical" evidence="2">
    <location>
        <begin position="26"/>
        <end position="46"/>
    </location>
</feature>
<protein>
    <submittedName>
        <fullName evidence="3">Uncharacterized protein</fullName>
    </submittedName>
</protein>
<sequence length="123" mass="12907">MTGLDDGAVLAAVELPDYITQDINTALSWIAGIAAVVCIAKIIFVGGRMAWDHKHTPGLESPTAAEFLAAVFGWVLASGAAVTMAVVLIEAGRIPENSAPAPDKPPSLVTDIQQKFPPLEEEK</sequence>
<evidence type="ECO:0000256" key="2">
    <source>
        <dbReference type="SAM" id="Phobius"/>
    </source>
</evidence>
<dbReference type="Proteomes" id="UP000183561">
    <property type="component" value="Unassembled WGS sequence"/>
</dbReference>
<organism evidence="3 4">
    <name type="scientific">Rhodococcus koreensis</name>
    <dbReference type="NCBI Taxonomy" id="99653"/>
    <lineage>
        <taxon>Bacteria</taxon>
        <taxon>Bacillati</taxon>
        <taxon>Actinomycetota</taxon>
        <taxon>Actinomycetes</taxon>
        <taxon>Mycobacteriales</taxon>
        <taxon>Nocardiaceae</taxon>
        <taxon>Rhodococcus</taxon>
    </lineage>
</organism>
<reference evidence="4" key="1">
    <citation type="submission" date="2016-10" db="EMBL/GenBank/DDBJ databases">
        <authorList>
            <person name="Varghese N."/>
            <person name="Submissions S."/>
        </authorList>
    </citation>
    <scope>NUCLEOTIDE SEQUENCE [LARGE SCALE GENOMIC DNA]</scope>
    <source>
        <strain evidence="4">DSM 44498</strain>
    </source>
</reference>
<name>A0A1H4I5M6_9NOCA</name>
<keyword evidence="2" id="KW-0812">Transmembrane</keyword>
<keyword evidence="4" id="KW-1185">Reference proteome</keyword>
<proteinExistence type="predicted"/>
<dbReference type="OrthoDB" id="4472047at2"/>
<gene>
    <name evidence="3" type="ORF">SAMN04490239_0052</name>
</gene>
<keyword evidence="2" id="KW-0472">Membrane</keyword>
<feature type="transmembrane region" description="Helical" evidence="2">
    <location>
        <begin position="67"/>
        <end position="89"/>
    </location>
</feature>
<dbReference type="EMBL" id="FNSV01000001">
    <property type="protein sequence ID" value="SEB29243.1"/>
    <property type="molecule type" value="Genomic_DNA"/>
</dbReference>
<keyword evidence="2" id="KW-1133">Transmembrane helix</keyword>